<organism evidence="2 3">
    <name type="scientific">Exophiala mesophila</name>
    <name type="common">Black yeast-like fungus</name>
    <dbReference type="NCBI Taxonomy" id="212818"/>
    <lineage>
        <taxon>Eukaryota</taxon>
        <taxon>Fungi</taxon>
        <taxon>Dikarya</taxon>
        <taxon>Ascomycota</taxon>
        <taxon>Pezizomycotina</taxon>
        <taxon>Eurotiomycetes</taxon>
        <taxon>Chaetothyriomycetidae</taxon>
        <taxon>Chaetothyriales</taxon>
        <taxon>Herpotrichiellaceae</taxon>
        <taxon>Exophiala</taxon>
    </lineage>
</organism>
<reference evidence="2 3" key="1">
    <citation type="submission" date="2015-01" db="EMBL/GenBank/DDBJ databases">
        <title>The Genome Sequence of Exophiala mesophila CBS40295.</title>
        <authorList>
            <consortium name="The Broad Institute Genomics Platform"/>
            <person name="Cuomo C."/>
            <person name="de Hoog S."/>
            <person name="Gorbushina A."/>
            <person name="Stielow B."/>
            <person name="Teixiera M."/>
            <person name="Abouelleil A."/>
            <person name="Chapman S.B."/>
            <person name="Priest M."/>
            <person name="Young S.K."/>
            <person name="Wortman J."/>
            <person name="Nusbaum C."/>
            <person name="Birren B."/>
        </authorList>
    </citation>
    <scope>NUCLEOTIDE SEQUENCE [LARGE SCALE GENOMIC DNA]</scope>
    <source>
        <strain evidence="2 3">CBS 40295</strain>
    </source>
</reference>
<keyword evidence="1" id="KW-0732">Signal</keyword>
<dbReference type="Proteomes" id="UP000054302">
    <property type="component" value="Unassembled WGS sequence"/>
</dbReference>
<gene>
    <name evidence="2" type="ORF">PV10_06795</name>
</gene>
<dbReference type="GeneID" id="27324640"/>
<dbReference type="EMBL" id="KN847523">
    <property type="protein sequence ID" value="KIV92346.1"/>
    <property type="molecule type" value="Genomic_DNA"/>
</dbReference>
<dbReference type="OrthoDB" id="4791183at2759"/>
<name>A0A0D1XVS4_EXOME</name>
<dbReference type="HOGENOM" id="CLU_882873_0_0_1"/>
<evidence type="ECO:0000256" key="1">
    <source>
        <dbReference type="SAM" id="SignalP"/>
    </source>
</evidence>
<evidence type="ECO:0000313" key="3">
    <source>
        <dbReference type="Proteomes" id="UP000054302"/>
    </source>
</evidence>
<feature type="signal peptide" evidence="1">
    <location>
        <begin position="1"/>
        <end position="17"/>
    </location>
</feature>
<keyword evidence="3" id="KW-1185">Reference proteome</keyword>
<protein>
    <submittedName>
        <fullName evidence="2">Uncharacterized protein</fullName>
    </submittedName>
</protein>
<dbReference type="OMA" id="RDYYCSN"/>
<sequence>MLSSLLAVGLCASSVVAHNLIQINYPLGQWDTDEDDQHDGEFCGGADPGNARPWLGDDTFISLTGDAGDSVTVLFTTSSFTSNNTDAFDDFIRSPADFNVTLIENATLPESGNLCIDTVLPSLTEGSIGFLYVATNTNLSACATVQYLAESAEGVQVPGSNLTYRDYYCSNSTTLPVVDEVCDCHCHGADEHCEGNCSPSQLDDARAECMADHDDDDDHDDHDHDDHEEECDCHCHGDEEHCSGDCTQAQLTNARAECSAAAGGSTATSGSGSTTASGTGAAATATDNGAIGAIVVGQTSKAVGIIALVYAFMMV</sequence>
<evidence type="ECO:0000313" key="2">
    <source>
        <dbReference type="EMBL" id="KIV92346.1"/>
    </source>
</evidence>
<dbReference type="AlphaFoldDB" id="A0A0D1XVS4"/>
<accession>A0A0D1XVS4</accession>
<feature type="chain" id="PRO_5002246510" evidence="1">
    <location>
        <begin position="18"/>
        <end position="315"/>
    </location>
</feature>
<proteinExistence type="predicted"/>
<dbReference type="VEuPathDB" id="FungiDB:PV10_06795"/>
<dbReference type="RefSeq" id="XP_016223920.1">
    <property type="nucleotide sequence ID" value="XM_016371627.1"/>
</dbReference>